<comment type="caution">
    <text evidence="9">The sequence shown here is derived from an EMBL/GenBank/DDBJ whole genome shotgun (WGS) entry which is preliminary data.</text>
</comment>
<feature type="transmembrane region" description="Helical" evidence="7">
    <location>
        <begin position="246"/>
        <end position="267"/>
    </location>
</feature>
<keyword evidence="5 7" id="KW-1133">Transmembrane helix</keyword>
<dbReference type="GO" id="GO:0055085">
    <property type="term" value="P:transmembrane transport"/>
    <property type="evidence" value="ECO:0007669"/>
    <property type="project" value="InterPro"/>
</dbReference>
<gene>
    <name evidence="9" type="ORF">CWATWH0003_4219a4</name>
</gene>
<dbReference type="SUPFAM" id="SSF161098">
    <property type="entry name" value="MetI-like"/>
    <property type="match status" value="1"/>
</dbReference>
<dbReference type="Proteomes" id="UP000003477">
    <property type="component" value="Unassembled WGS sequence"/>
</dbReference>
<keyword evidence="6 7" id="KW-0472">Membrane</keyword>
<reference evidence="9 10" key="1">
    <citation type="journal article" date="2011" name="Front. Microbiol.">
        <title>Two Strains of Crocosphaera watsonii with Highly Conserved Genomes are Distinguished by Strain-Specific Features.</title>
        <authorList>
            <person name="Bench S.R."/>
            <person name="Ilikchyan I.N."/>
            <person name="Tripp H.J."/>
            <person name="Zehr J.P."/>
        </authorList>
    </citation>
    <scope>NUCLEOTIDE SEQUENCE [LARGE SCALE GENOMIC DNA]</scope>
    <source>
        <strain evidence="9 10">WH 0003</strain>
    </source>
</reference>
<feature type="transmembrane region" description="Helical" evidence="7">
    <location>
        <begin position="96"/>
        <end position="114"/>
    </location>
</feature>
<dbReference type="PANTHER" id="PTHR30183">
    <property type="entry name" value="MOLYBDENUM TRANSPORT SYSTEM PERMEASE PROTEIN MODB"/>
    <property type="match status" value="1"/>
</dbReference>
<evidence type="ECO:0000256" key="4">
    <source>
        <dbReference type="ARBA" id="ARBA00022692"/>
    </source>
</evidence>
<dbReference type="AlphaFoldDB" id="G5J9X7"/>
<dbReference type="Pfam" id="PF00528">
    <property type="entry name" value="BPD_transp_1"/>
    <property type="match status" value="1"/>
</dbReference>
<dbReference type="RefSeq" id="WP_007312148.1">
    <property type="nucleotide sequence ID" value="NZ_AESD01000640.1"/>
</dbReference>
<evidence type="ECO:0000256" key="5">
    <source>
        <dbReference type="ARBA" id="ARBA00022989"/>
    </source>
</evidence>
<evidence type="ECO:0000256" key="1">
    <source>
        <dbReference type="ARBA" id="ARBA00004651"/>
    </source>
</evidence>
<feature type="non-terminal residue" evidence="9">
    <location>
        <position position="378"/>
    </location>
</feature>
<feature type="transmembrane region" description="Helical" evidence="7">
    <location>
        <begin position="147"/>
        <end position="166"/>
    </location>
</feature>
<feature type="transmembrane region" description="Helical" evidence="7">
    <location>
        <begin position="59"/>
        <end position="84"/>
    </location>
</feature>
<keyword evidence="4 7" id="KW-0812">Transmembrane</keyword>
<dbReference type="Gene3D" id="1.10.3720.10">
    <property type="entry name" value="MetI-like"/>
    <property type="match status" value="1"/>
</dbReference>
<evidence type="ECO:0000256" key="7">
    <source>
        <dbReference type="RuleBase" id="RU363032"/>
    </source>
</evidence>
<dbReference type="InterPro" id="IPR035906">
    <property type="entry name" value="MetI-like_sf"/>
</dbReference>
<sequence length="378" mass="42591">MNKLKPIINYLSSRGWVAIVIMIASLIATPILFVISSIFVDAGTIWKHLAETVLSGYILNSLLLMFGVGIGVLIIGVVTAWLVTLCRFWGCDWFEWLFLLPLSAPAYLLAYTYTNMLEYYGPVQTILRSWFGWQNVNDYWFPNIRSLWGAIVMLILVLYPYVYLLARTAFLEQSFSTLEASLSLGCSPWQSFLKVALPLARPGIMAGLALALMEALNDFGTVQYFGVNTFTTGIYDTWFGLGERTAAAQLAAFLMLFIFTLIILELWSRRQARYYQNSIPQSHINRYQLTSWRALLAWLICFIPFFGGFLAPSIYLVDLVINNAKTAFQNNFFTLASHSLKVSVITAIAALILSLIMAYGKRLQNSFLMNGSVRIAAL</sequence>
<feature type="transmembrane region" description="Helical" evidence="7">
    <location>
        <begin position="335"/>
        <end position="359"/>
    </location>
</feature>
<accession>G5J9X7</accession>
<keyword evidence="3" id="KW-1003">Cell membrane</keyword>
<protein>
    <submittedName>
        <fullName evidence="9">Binding-protein-dependent transport systems inner membrane component</fullName>
    </submittedName>
</protein>
<feature type="transmembrane region" description="Helical" evidence="7">
    <location>
        <begin position="16"/>
        <end position="39"/>
    </location>
</feature>
<keyword evidence="2 7" id="KW-0813">Transport</keyword>
<comment type="similarity">
    <text evidence="7">Belongs to the binding-protein-dependent transport system permease family.</text>
</comment>
<dbReference type="GeneID" id="88767676"/>
<evidence type="ECO:0000256" key="6">
    <source>
        <dbReference type="ARBA" id="ARBA00023136"/>
    </source>
</evidence>
<comment type="subcellular location">
    <subcellularLocation>
        <location evidence="1 7">Cell membrane</location>
        <topology evidence="1 7">Multi-pass membrane protein</topology>
    </subcellularLocation>
</comment>
<dbReference type="PROSITE" id="PS50928">
    <property type="entry name" value="ABC_TM1"/>
    <property type="match status" value="1"/>
</dbReference>
<evidence type="ECO:0000256" key="3">
    <source>
        <dbReference type="ARBA" id="ARBA00022475"/>
    </source>
</evidence>
<dbReference type="InterPro" id="IPR000515">
    <property type="entry name" value="MetI-like"/>
</dbReference>
<dbReference type="EMBL" id="AESD01000640">
    <property type="protein sequence ID" value="EHJ11008.1"/>
    <property type="molecule type" value="Genomic_DNA"/>
</dbReference>
<dbReference type="GO" id="GO:0005886">
    <property type="term" value="C:plasma membrane"/>
    <property type="evidence" value="ECO:0007669"/>
    <property type="project" value="UniProtKB-SubCell"/>
</dbReference>
<evidence type="ECO:0000256" key="2">
    <source>
        <dbReference type="ARBA" id="ARBA00022448"/>
    </source>
</evidence>
<organism evidence="9 10">
    <name type="scientific">Crocosphaera watsonii WH 0003</name>
    <dbReference type="NCBI Taxonomy" id="423471"/>
    <lineage>
        <taxon>Bacteria</taxon>
        <taxon>Bacillati</taxon>
        <taxon>Cyanobacteriota</taxon>
        <taxon>Cyanophyceae</taxon>
        <taxon>Oscillatoriophycideae</taxon>
        <taxon>Chroococcales</taxon>
        <taxon>Aphanothecaceae</taxon>
        <taxon>Crocosphaera</taxon>
    </lineage>
</organism>
<feature type="transmembrane region" description="Helical" evidence="7">
    <location>
        <begin position="295"/>
        <end position="315"/>
    </location>
</feature>
<dbReference type="PANTHER" id="PTHR30183:SF2">
    <property type="entry name" value="IRON UTILIZATION PROTEIN"/>
    <property type="match status" value="1"/>
</dbReference>
<feature type="transmembrane region" description="Helical" evidence="7">
    <location>
        <begin position="204"/>
        <end position="226"/>
    </location>
</feature>
<evidence type="ECO:0000259" key="8">
    <source>
        <dbReference type="PROSITE" id="PS50928"/>
    </source>
</evidence>
<evidence type="ECO:0000313" key="9">
    <source>
        <dbReference type="EMBL" id="EHJ11008.1"/>
    </source>
</evidence>
<dbReference type="FunFam" id="1.10.3720.10:FF:000088">
    <property type="entry name" value="Iron(III) ABC transporter, permease protein"/>
    <property type="match status" value="1"/>
</dbReference>
<feature type="domain" description="ABC transmembrane type-1" evidence="8">
    <location>
        <begin position="58"/>
        <end position="267"/>
    </location>
</feature>
<dbReference type="CDD" id="cd06261">
    <property type="entry name" value="TM_PBP2"/>
    <property type="match status" value="1"/>
</dbReference>
<proteinExistence type="inferred from homology"/>
<name>G5J9X7_CROWT</name>
<evidence type="ECO:0000313" key="10">
    <source>
        <dbReference type="Proteomes" id="UP000003477"/>
    </source>
</evidence>